<evidence type="ECO:0000256" key="7">
    <source>
        <dbReference type="ARBA" id="ARBA00023136"/>
    </source>
</evidence>
<keyword evidence="10" id="KW-1185">Reference proteome</keyword>
<dbReference type="KEGG" id="vei:Veis_1534"/>
<keyword evidence="2" id="KW-0813">Transport</keyword>
<organism evidence="9 10">
    <name type="scientific">Verminephrobacter eiseniae (strain EF01-2)</name>
    <dbReference type="NCBI Taxonomy" id="391735"/>
    <lineage>
        <taxon>Bacteria</taxon>
        <taxon>Pseudomonadati</taxon>
        <taxon>Pseudomonadota</taxon>
        <taxon>Betaproteobacteria</taxon>
        <taxon>Burkholderiales</taxon>
        <taxon>Comamonadaceae</taxon>
        <taxon>Verminephrobacter</taxon>
    </lineage>
</organism>
<feature type="transmembrane region" description="Helical" evidence="8">
    <location>
        <begin position="142"/>
        <end position="162"/>
    </location>
</feature>
<feature type="transmembrane region" description="Helical" evidence="8">
    <location>
        <begin position="116"/>
        <end position="135"/>
    </location>
</feature>
<evidence type="ECO:0000256" key="6">
    <source>
        <dbReference type="ARBA" id="ARBA00022989"/>
    </source>
</evidence>
<dbReference type="InterPro" id="IPR001851">
    <property type="entry name" value="ABC_transp_permease"/>
</dbReference>
<reference evidence="10" key="1">
    <citation type="submission" date="2006-12" db="EMBL/GenBank/DDBJ databases">
        <title>Complete sequence of chromosome 1 of Verminephrobacter eiseniae EF01-2.</title>
        <authorList>
            <person name="Copeland A."/>
            <person name="Lucas S."/>
            <person name="Lapidus A."/>
            <person name="Barry K."/>
            <person name="Detter J.C."/>
            <person name="Glavina del Rio T."/>
            <person name="Dalin E."/>
            <person name="Tice H."/>
            <person name="Pitluck S."/>
            <person name="Chertkov O."/>
            <person name="Brettin T."/>
            <person name="Bruce D."/>
            <person name="Han C."/>
            <person name="Tapia R."/>
            <person name="Gilna P."/>
            <person name="Schmutz J."/>
            <person name="Larimer F."/>
            <person name="Land M."/>
            <person name="Hauser L."/>
            <person name="Kyrpides N."/>
            <person name="Kim E."/>
            <person name="Stahl D."/>
            <person name="Richardson P."/>
        </authorList>
    </citation>
    <scope>NUCLEOTIDE SEQUENCE [LARGE SCALE GENOMIC DNA]</scope>
    <source>
        <strain evidence="10">EF01-2</strain>
    </source>
</reference>
<evidence type="ECO:0000313" key="10">
    <source>
        <dbReference type="Proteomes" id="UP000000374"/>
    </source>
</evidence>
<feature type="transmembrane region" description="Helical" evidence="8">
    <location>
        <begin position="284"/>
        <end position="306"/>
    </location>
</feature>
<feature type="transmembrane region" description="Helical" evidence="8">
    <location>
        <begin position="260"/>
        <end position="277"/>
    </location>
</feature>
<proteinExistence type="predicted"/>
<sequence>MKPLPAPPAWFGRWRLPGAGVAAKPIRARALQAMQAGAVLPAVALALLLAAVFVQQPRALSYFGINLLLNLAIPVMFATLAQLMFLAVSDLDLSIGPFVSLVACIGATLLPQQPALGLLALAMAVGVYALAGALIEARQLPSIVVTLGLSFVWLGSAVLLLPTPGGSAPEWLRAAMLWRTPWLPMPIWMALAAALAGHLLITRSAFGTLVRGLGGNPGAIARAGWRLVRMRAGVYAIAGLFGVCAGLTLVGQATSADANIAARYTLVSIAAAILGGAQLTGGKVAPVGAVIGALTVTLAASFLTFLNVAPDWQLGMQGLILVAVLALRAVIDLAGGRR</sequence>
<keyword evidence="7 8" id="KW-0472">Membrane</keyword>
<dbReference type="eggNOG" id="COG1172">
    <property type="taxonomic scope" value="Bacteria"/>
</dbReference>
<name>A1WI36_VEREI</name>
<evidence type="ECO:0000256" key="4">
    <source>
        <dbReference type="ARBA" id="ARBA00022519"/>
    </source>
</evidence>
<evidence type="ECO:0000313" key="9">
    <source>
        <dbReference type="EMBL" id="ABM57293.1"/>
    </source>
</evidence>
<keyword evidence="5 8" id="KW-0812">Transmembrane</keyword>
<evidence type="ECO:0000256" key="8">
    <source>
        <dbReference type="SAM" id="Phobius"/>
    </source>
</evidence>
<protein>
    <submittedName>
        <fullName evidence="9">Inner-membrane translocator</fullName>
    </submittedName>
</protein>
<dbReference type="CDD" id="cd06579">
    <property type="entry name" value="TM_PBP1_transp_AraH_like"/>
    <property type="match status" value="1"/>
</dbReference>
<evidence type="ECO:0000256" key="3">
    <source>
        <dbReference type="ARBA" id="ARBA00022475"/>
    </source>
</evidence>
<feature type="transmembrane region" description="Helical" evidence="8">
    <location>
        <begin position="33"/>
        <end position="54"/>
    </location>
</feature>
<gene>
    <name evidence="9" type="ordered locus">Veis_1534</name>
</gene>
<evidence type="ECO:0000256" key="1">
    <source>
        <dbReference type="ARBA" id="ARBA00004651"/>
    </source>
</evidence>
<dbReference type="GO" id="GO:0005886">
    <property type="term" value="C:plasma membrane"/>
    <property type="evidence" value="ECO:0007669"/>
    <property type="project" value="UniProtKB-SubCell"/>
</dbReference>
<feature type="transmembrane region" description="Helical" evidence="8">
    <location>
        <begin position="232"/>
        <end position="254"/>
    </location>
</feature>
<dbReference type="PANTHER" id="PTHR32196:SF21">
    <property type="entry name" value="ABC TRANSPORTER PERMEASE PROTEIN YPHD-RELATED"/>
    <property type="match status" value="1"/>
</dbReference>
<evidence type="ECO:0000256" key="5">
    <source>
        <dbReference type="ARBA" id="ARBA00022692"/>
    </source>
</evidence>
<dbReference type="STRING" id="391735.Veis_1534"/>
<dbReference type="HOGENOM" id="CLU_028880_3_2_4"/>
<dbReference type="GO" id="GO:0022857">
    <property type="term" value="F:transmembrane transporter activity"/>
    <property type="evidence" value="ECO:0007669"/>
    <property type="project" value="InterPro"/>
</dbReference>
<feature type="transmembrane region" description="Helical" evidence="8">
    <location>
        <begin position="312"/>
        <end position="331"/>
    </location>
</feature>
<keyword evidence="3" id="KW-1003">Cell membrane</keyword>
<dbReference type="Proteomes" id="UP000000374">
    <property type="component" value="Chromosome"/>
</dbReference>
<dbReference type="RefSeq" id="WP_011809300.1">
    <property type="nucleotide sequence ID" value="NC_008786.1"/>
</dbReference>
<keyword evidence="4" id="KW-0997">Cell inner membrane</keyword>
<dbReference type="PANTHER" id="PTHR32196">
    <property type="entry name" value="ABC TRANSPORTER PERMEASE PROTEIN YPHD-RELATED-RELATED"/>
    <property type="match status" value="1"/>
</dbReference>
<evidence type="ECO:0000256" key="2">
    <source>
        <dbReference type="ARBA" id="ARBA00022448"/>
    </source>
</evidence>
<keyword evidence="6 8" id="KW-1133">Transmembrane helix</keyword>
<dbReference type="Pfam" id="PF02653">
    <property type="entry name" value="BPD_transp_2"/>
    <property type="match status" value="1"/>
</dbReference>
<dbReference type="AlphaFoldDB" id="A1WI36"/>
<feature type="transmembrane region" description="Helical" evidence="8">
    <location>
        <begin position="60"/>
        <end position="81"/>
    </location>
</feature>
<dbReference type="GeneID" id="76460153"/>
<feature type="transmembrane region" description="Helical" evidence="8">
    <location>
        <begin position="182"/>
        <end position="201"/>
    </location>
</feature>
<comment type="subcellular location">
    <subcellularLocation>
        <location evidence="1">Cell membrane</location>
        <topology evidence="1">Multi-pass membrane protein</topology>
    </subcellularLocation>
</comment>
<dbReference type="EMBL" id="CP000542">
    <property type="protein sequence ID" value="ABM57293.1"/>
    <property type="molecule type" value="Genomic_DNA"/>
</dbReference>
<accession>A1WI36</accession>